<keyword evidence="5" id="KW-0547">Nucleotide-binding</keyword>
<keyword evidence="12" id="KW-0245">EGF-like domain</keyword>
<evidence type="ECO:0000256" key="2">
    <source>
        <dbReference type="ARBA" id="ARBA00022527"/>
    </source>
</evidence>
<keyword evidence="6" id="KW-0418">Kinase</keyword>
<dbReference type="CDD" id="cd14066">
    <property type="entry name" value="STKc_IRAK"/>
    <property type="match status" value="1"/>
</dbReference>
<keyword evidence="13" id="KW-1133">Transmembrane helix</keyword>
<dbReference type="InterPro" id="IPR021820">
    <property type="entry name" value="S-locus_recpt_kinase_C"/>
</dbReference>
<evidence type="ECO:0000256" key="3">
    <source>
        <dbReference type="ARBA" id="ARBA00022679"/>
    </source>
</evidence>
<sequence length="638" mass="70728">MVAPVASSVRMRLPVSSIRRVVLAGEDVVALVDQMVWLLASMSIRLPSLEMVAALEESGRGWSRLAIHATVAGEMGSLRRMLDVILSVSKLHDWQEYSIAILLHPIYCKGQSDPCQTSGRCGEFGVCDSRGSPVCTCPRGFQPLDAGNESSGCARRATLDCEGGKADGFLTLQILTLSSQSDLWLGSQADCEVRCLTNCSCLAYGFYGLAGCRFYTHPLIDLVKFSSGSNVNIRVSKSVLESKQDSKKIIAIVVAVVGFFVICTCTYFCWKWMDKGRGKRESIQLGAINRSFEDELSEGNLEELPLFKMEMLANATSNFSEANKLGRGGFGPVYKGEMADGTKIAVKMLSQASRQGMKEFVNEVVLISKLQHRNLVRLLGCCVESNHTMLVYEYMPNKSLDFFLFDSSQEILDWSKRFNIICGVSRGMLYLHRDSRLKIIHRDLKPSNILLDDDWNPKISDFGMARILGSTQDHVQTVMNPSWFARSGYMAPEYALEGRFSEKSDVFSFGVVLLEIATGTRNISFEEEGSLSLLGHVWKLWNVGSIESLVDRRVWGVREKAEAMRCIHIGLLCVQELPEDRPSTSAVESMLSTEIGKLPEPKQPAFVVKSSFSETGRTSSQHNSLSRNNVSLTVVVGR</sequence>
<keyword evidence="4" id="KW-0732">Signal</keyword>
<name>A0A8X8Y236_SALSN</name>
<dbReference type="Proteomes" id="UP000298416">
    <property type="component" value="Unassembled WGS sequence"/>
</dbReference>
<dbReference type="AlphaFoldDB" id="A0A8X8Y236"/>
<evidence type="ECO:0000256" key="12">
    <source>
        <dbReference type="PROSITE-ProRule" id="PRU00076"/>
    </source>
</evidence>
<keyword evidence="3" id="KW-0808">Transferase</keyword>
<reference evidence="17" key="2">
    <citation type="submission" date="2020-08" db="EMBL/GenBank/DDBJ databases">
        <title>Plant Genome Project.</title>
        <authorList>
            <person name="Zhang R.-G."/>
        </authorList>
    </citation>
    <scope>NUCLEOTIDE SEQUENCE</scope>
    <source>
        <strain evidence="17">Huo1</strain>
        <tissue evidence="17">Leaf</tissue>
    </source>
</reference>
<comment type="catalytic activity">
    <reaction evidence="11">
        <text>L-seryl-[protein] + ATP = O-phospho-L-seryl-[protein] + ADP + H(+)</text>
        <dbReference type="Rhea" id="RHEA:17989"/>
        <dbReference type="Rhea" id="RHEA-COMP:9863"/>
        <dbReference type="Rhea" id="RHEA-COMP:11604"/>
        <dbReference type="ChEBI" id="CHEBI:15378"/>
        <dbReference type="ChEBI" id="CHEBI:29999"/>
        <dbReference type="ChEBI" id="CHEBI:30616"/>
        <dbReference type="ChEBI" id="CHEBI:83421"/>
        <dbReference type="ChEBI" id="CHEBI:456216"/>
        <dbReference type="EC" id="2.7.11.1"/>
    </reaction>
</comment>
<dbReference type="CDD" id="cd00054">
    <property type="entry name" value="EGF_CA"/>
    <property type="match status" value="1"/>
</dbReference>
<dbReference type="SMART" id="SM00220">
    <property type="entry name" value="S_TKc"/>
    <property type="match status" value="1"/>
</dbReference>
<dbReference type="GO" id="GO:0004674">
    <property type="term" value="F:protein serine/threonine kinase activity"/>
    <property type="evidence" value="ECO:0007669"/>
    <property type="project" value="UniProtKB-KW"/>
</dbReference>
<evidence type="ECO:0000256" key="8">
    <source>
        <dbReference type="ARBA" id="ARBA00023157"/>
    </source>
</evidence>
<reference evidence="17" key="1">
    <citation type="submission" date="2018-01" db="EMBL/GenBank/DDBJ databases">
        <authorList>
            <person name="Mao J.F."/>
        </authorList>
    </citation>
    <scope>NUCLEOTIDE SEQUENCE</scope>
    <source>
        <strain evidence="17">Huo1</strain>
        <tissue evidence="17">Leaf</tissue>
    </source>
</reference>
<dbReference type="PROSITE" id="PS50026">
    <property type="entry name" value="EGF_3"/>
    <property type="match status" value="1"/>
</dbReference>
<evidence type="ECO:0000259" key="14">
    <source>
        <dbReference type="PROSITE" id="PS50011"/>
    </source>
</evidence>
<dbReference type="InterPro" id="IPR001245">
    <property type="entry name" value="Ser-Thr/Tyr_kinase_cat_dom"/>
</dbReference>
<evidence type="ECO:0000313" key="18">
    <source>
        <dbReference type="Proteomes" id="UP000298416"/>
    </source>
</evidence>
<evidence type="ECO:0000256" key="6">
    <source>
        <dbReference type="ARBA" id="ARBA00022777"/>
    </source>
</evidence>
<dbReference type="Gene3D" id="1.10.510.10">
    <property type="entry name" value="Transferase(Phosphotransferase) domain 1"/>
    <property type="match status" value="1"/>
</dbReference>
<dbReference type="GO" id="GO:0048544">
    <property type="term" value="P:recognition of pollen"/>
    <property type="evidence" value="ECO:0007669"/>
    <property type="project" value="InterPro"/>
</dbReference>
<dbReference type="GO" id="GO:0005886">
    <property type="term" value="C:plasma membrane"/>
    <property type="evidence" value="ECO:0007669"/>
    <property type="project" value="TreeGrafter"/>
</dbReference>
<evidence type="ECO:0000259" key="15">
    <source>
        <dbReference type="PROSITE" id="PS50026"/>
    </source>
</evidence>
<evidence type="ECO:0000256" key="11">
    <source>
        <dbReference type="ARBA" id="ARBA00048679"/>
    </source>
</evidence>
<organism evidence="17">
    <name type="scientific">Salvia splendens</name>
    <name type="common">Scarlet sage</name>
    <dbReference type="NCBI Taxonomy" id="180675"/>
    <lineage>
        <taxon>Eukaryota</taxon>
        <taxon>Viridiplantae</taxon>
        <taxon>Streptophyta</taxon>
        <taxon>Embryophyta</taxon>
        <taxon>Tracheophyta</taxon>
        <taxon>Spermatophyta</taxon>
        <taxon>Magnoliopsida</taxon>
        <taxon>eudicotyledons</taxon>
        <taxon>Gunneridae</taxon>
        <taxon>Pentapetalae</taxon>
        <taxon>asterids</taxon>
        <taxon>lamiids</taxon>
        <taxon>Lamiales</taxon>
        <taxon>Lamiaceae</taxon>
        <taxon>Nepetoideae</taxon>
        <taxon>Mentheae</taxon>
        <taxon>Salviinae</taxon>
        <taxon>Salvia</taxon>
        <taxon>Salvia subgen. Calosphace</taxon>
        <taxon>core Calosphace</taxon>
    </lineage>
</organism>
<dbReference type="PROSITE" id="PS50948">
    <property type="entry name" value="PAN"/>
    <property type="match status" value="1"/>
</dbReference>
<dbReference type="InterPro" id="IPR000858">
    <property type="entry name" value="S_locus_glycoprot_dom"/>
</dbReference>
<dbReference type="Pfam" id="PF07714">
    <property type="entry name" value="PK_Tyr_Ser-Thr"/>
    <property type="match status" value="1"/>
</dbReference>
<dbReference type="EC" id="2.7.11.1" evidence="1"/>
<dbReference type="PROSITE" id="PS00108">
    <property type="entry name" value="PROTEIN_KINASE_ST"/>
    <property type="match status" value="1"/>
</dbReference>
<keyword evidence="13" id="KW-0812">Transmembrane</keyword>
<dbReference type="PROSITE" id="PS50011">
    <property type="entry name" value="PROTEIN_KINASE_DOM"/>
    <property type="match status" value="1"/>
</dbReference>
<comment type="caution">
    <text evidence="12">Lacks conserved residue(s) required for the propagation of feature annotation.</text>
</comment>
<evidence type="ECO:0000259" key="16">
    <source>
        <dbReference type="PROSITE" id="PS50948"/>
    </source>
</evidence>
<dbReference type="EMBL" id="PNBA02000005">
    <property type="protein sequence ID" value="KAG6424120.1"/>
    <property type="molecule type" value="Genomic_DNA"/>
</dbReference>
<evidence type="ECO:0000313" key="17">
    <source>
        <dbReference type="EMBL" id="KAG6424120.1"/>
    </source>
</evidence>
<evidence type="ECO:0000256" key="4">
    <source>
        <dbReference type="ARBA" id="ARBA00022729"/>
    </source>
</evidence>
<gene>
    <name evidence="17" type="ORF">SASPL_114533</name>
</gene>
<evidence type="ECO:0000256" key="13">
    <source>
        <dbReference type="SAM" id="Phobius"/>
    </source>
</evidence>
<proteinExistence type="predicted"/>
<dbReference type="Pfam" id="PF11883">
    <property type="entry name" value="DUF3403"/>
    <property type="match status" value="1"/>
</dbReference>
<dbReference type="CDD" id="cd01098">
    <property type="entry name" value="PAN_AP_plant"/>
    <property type="match status" value="1"/>
</dbReference>
<accession>A0A8X8Y236</accession>
<dbReference type="InterPro" id="IPR000742">
    <property type="entry name" value="EGF"/>
</dbReference>
<evidence type="ECO:0000256" key="9">
    <source>
        <dbReference type="ARBA" id="ARBA00023180"/>
    </source>
</evidence>
<keyword evidence="9" id="KW-0325">Glycoprotein</keyword>
<dbReference type="SUPFAM" id="SSF56112">
    <property type="entry name" value="Protein kinase-like (PK-like)"/>
    <property type="match status" value="1"/>
</dbReference>
<dbReference type="Pfam" id="PF00954">
    <property type="entry name" value="S_locus_glycop"/>
    <property type="match status" value="1"/>
</dbReference>
<dbReference type="Gene3D" id="3.30.200.20">
    <property type="entry name" value="Phosphorylase Kinase, domain 1"/>
    <property type="match status" value="1"/>
</dbReference>
<dbReference type="GO" id="GO:0005524">
    <property type="term" value="F:ATP binding"/>
    <property type="evidence" value="ECO:0007669"/>
    <property type="project" value="UniProtKB-KW"/>
</dbReference>
<dbReference type="FunFam" id="1.10.510.10:FF:000060">
    <property type="entry name" value="G-type lectin S-receptor-like serine/threonine-protein kinase"/>
    <property type="match status" value="1"/>
</dbReference>
<comment type="catalytic activity">
    <reaction evidence="10">
        <text>L-threonyl-[protein] + ATP = O-phospho-L-threonyl-[protein] + ADP + H(+)</text>
        <dbReference type="Rhea" id="RHEA:46608"/>
        <dbReference type="Rhea" id="RHEA-COMP:11060"/>
        <dbReference type="Rhea" id="RHEA-COMP:11605"/>
        <dbReference type="ChEBI" id="CHEBI:15378"/>
        <dbReference type="ChEBI" id="CHEBI:30013"/>
        <dbReference type="ChEBI" id="CHEBI:30616"/>
        <dbReference type="ChEBI" id="CHEBI:61977"/>
        <dbReference type="ChEBI" id="CHEBI:456216"/>
        <dbReference type="EC" id="2.7.11.1"/>
    </reaction>
</comment>
<dbReference type="Pfam" id="PF08276">
    <property type="entry name" value="PAN_2"/>
    <property type="match status" value="1"/>
</dbReference>
<evidence type="ECO:0000256" key="7">
    <source>
        <dbReference type="ARBA" id="ARBA00022840"/>
    </source>
</evidence>
<evidence type="ECO:0000256" key="10">
    <source>
        <dbReference type="ARBA" id="ARBA00047899"/>
    </source>
</evidence>
<feature type="domain" description="Apple" evidence="16">
    <location>
        <begin position="161"/>
        <end position="238"/>
    </location>
</feature>
<feature type="domain" description="EGF-like" evidence="15">
    <location>
        <begin position="111"/>
        <end position="147"/>
    </location>
</feature>
<dbReference type="InterPro" id="IPR000719">
    <property type="entry name" value="Prot_kinase_dom"/>
</dbReference>
<dbReference type="InterPro" id="IPR008271">
    <property type="entry name" value="Ser/Thr_kinase_AS"/>
</dbReference>
<dbReference type="InterPro" id="IPR011009">
    <property type="entry name" value="Kinase-like_dom_sf"/>
</dbReference>
<keyword evidence="18" id="KW-1185">Reference proteome</keyword>
<protein>
    <recommendedName>
        <fullName evidence="1">non-specific serine/threonine protein kinase</fullName>
        <ecNumber evidence="1">2.7.11.1</ecNumber>
    </recommendedName>
</protein>
<dbReference type="InterPro" id="IPR003609">
    <property type="entry name" value="Pan_app"/>
</dbReference>
<keyword evidence="13" id="KW-0472">Membrane</keyword>
<evidence type="ECO:0000256" key="1">
    <source>
        <dbReference type="ARBA" id="ARBA00012513"/>
    </source>
</evidence>
<keyword evidence="7" id="KW-0067">ATP-binding</keyword>
<dbReference type="FunFam" id="3.30.200.20:FF:000195">
    <property type="entry name" value="G-type lectin S-receptor-like serine/threonine-protein kinase"/>
    <property type="match status" value="1"/>
</dbReference>
<keyword evidence="8" id="KW-1015">Disulfide bond</keyword>
<keyword evidence="2" id="KW-0723">Serine/threonine-protein kinase</keyword>
<comment type="caution">
    <text evidence="17">The sequence shown here is derived from an EMBL/GenBank/DDBJ whole genome shotgun (WGS) entry which is preliminary data.</text>
</comment>
<feature type="domain" description="Protein kinase" evidence="14">
    <location>
        <begin position="319"/>
        <end position="606"/>
    </location>
</feature>
<feature type="transmembrane region" description="Helical" evidence="13">
    <location>
        <begin position="249"/>
        <end position="270"/>
    </location>
</feature>
<dbReference type="PANTHER" id="PTHR27002:SF1082">
    <property type="entry name" value="OS06G0693000 PROTEIN"/>
    <property type="match status" value="1"/>
</dbReference>
<evidence type="ECO:0000256" key="5">
    <source>
        <dbReference type="ARBA" id="ARBA00022741"/>
    </source>
</evidence>
<dbReference type="PANTHER" id="PTHR27002">
    <property type="entry name" value="RECEPTOR-LIKE SERINE/THREONINE-PROTEIN KINASE SD1-8"/>
    <property type="match status" value="1"/>
</dbReference>